<evidence type="ECO:0000313" key="2">
    <source>
        <dbReference type="Proteomes" id="UP000326198"/>
    </source>
</evidence>
<evidence type="ECO:0000313" key="1">
    <source>
        <dbReference type="EMBL" id="KAE8373383.1"/>
    </source>
</evidence>
<accession>A0A5N7AUG8</accession>
<dbReference type="Proteomes" id="UP000326198">
    <property type="component" value="Unassembled WGS sequence"/>
</dbReference>
<dbReference type="EMBL" id="ML736317">
    <property type="protein sequence ID" value="KAE8373383.1"/>
    <property type="molecule type" value="Genomic_DNA"/>
</dbReference>
<sequence>MVHAWVFCVKPTMDGTWNLHHQLSSKLNFFVILPLRVSLTMHLQLETPSRTR</sequence>
<keyword evidence="2" id="KW-1185">Reference proteome</keyword>
<protein>
    <submittedName>
        <fullName evidence="1">Uncharacterized protein</fullName>
    </submittedName>
</protein>
<organism evidence="1 2">
    <name type="scientific">Aspergillus bertholletiae</name>
    <dbReference type="NCBI Taxonomy" id="1226010"/>
    <lineage>
        <taxon>Eukaryota</taxon>
        <taxon>Fungi</taxon>
        <taxon>Dikarya</taxon>
        <taxon>Ascomycota</taxon>
        <taxon>Pezizomycotina</taxon>
        <taxon>Eurotiomycetes</taxon>
        <taxon>Eurotiomycetidae</taxon>
        <taxon>Eurotiales</taxon>
        <taxon>Aspergillaceae</taxon>
        <taxon>Aspergillus</taxon>
        <taxon>Aspergillus subgen. Circumdati</taxon>
    </lineage>
</organism>
<proteinExistence type="predicted"/>
<name>A0A5N7AUG8_9EURO</name>
<gene>
    <name evidence="1" type="ORF">BDV26DRAFT_272202</name>
</gene>
<reference evidence="1 2" key="1">
    <citation type="submission" date="2019-04" db="EMBL/GenBank/DDBJ databases">
        <title>Friends and foes A comparative genomics studyof 23 Aspergillus species from section Flavi.</title>
        <authorList>
            <consortium name="DOE Joint Genome Institute"/>
            <person name="Kjaerbolling I."/>
            <person name="Vesth T."/>
            <person name="Frisvad J.C."/>
            <person name="Nybo J.L."/>
            <person name="Theobald S."/>
            <person name="Kildgaard S."/>
            <person name="Isbrandt T."/>
            <person name="Kuo A."/>
            <person name="Sato A."/>
            <person name="Lyhne E.K."/>
            <person name="Kogle M.E."/>
            <person name="Wiebenga A."/>
            <person name="Kun R.S."/>
            <person name="Lubbers R.J."/>
            <person name="Makela M.R."/>
            <person name="Barry K."/>
            <person name="Chovatia M."/>
            <person name="Clum A."/>
            <person name="Daum C."/>
            <person name="Haridas S."/>
            <person name="He G."/>
            <person name="LaButti K."/>
            <person name="Lipzen A."/>
            <person name="Mondo S."/>
            <person name="Riley R."/>
            <person name="Salamov A."/>
            <person name="Simmons B.A."/>
            <person name="Magnuson J.K."/>
            <person name="Henrissat B."/>
            <person name="Mortensen U.H."/>
            <person name="Larsen T.O."/>
            <person name="Devries R.P."/>
            <person name="Grigoriev I.V."/>
            <person name="Machida M."/>
            <person name="Baker S.E."/>
            <person name="Andersen M.R."/>
        </authorList>
    </citation>
    <scope>NUCLEOTIDE SEQUENCE [LARGE SCALE GENOMIC DNA]</scope>
    <source>
        <strain evidence="1 2">IBT 29228</strain>
    </source>
</reference>
<dbReference type="AlphaFoldDB" id="A0A5N7AUG8"/>